<proteinExistence type="predicted"/>
<dbReference type="Proteomes" id="UP001213681">
    <property type="component" value="Unassembled WGS sequence"/>
</dbReference>
<name>A0AAD6C6E6_9EURO</name>
<comment type="caution">
    <text evidence="1">The sequence shown here is derived from an EMBL/GenBank/DDBJ whole genome shotgun (WGS) entry which is preliminary data.</text>
</comment>
<dbReference type="EMBL" id="JAPVEA010000005">
    <property type="protein sequence ID" value="KAJ5453647.1"/>
    <property type="molecule type" value="Genomic_DNA"/>
</dbReference>
<sequence>MVRSPQNYTSIGLIAFFKTCNIRNGGTEETPVWVSLVSVLFGLPSARAHRFSFSLWVRYTGKAIFTKFTNVKDDDEPSELSLTDE</sequence>
<evidence type="ECO:0000313" key="2">
    <source>
        <dbReference type="Proteomes" id="UP001213681"/>
    </source>
</evidence>
<organism evidence="1 2">
    <name type="scientific">Penicillium daleae</name>
    <dbReference type="NCBI Taxonomy" id="63821"/>
    <lineage>
        <taxon>Eukaryota</taxon>
        <taxon>Fungi</taxon>
        <taxon>Dikarya</taxon>
        <taxon>Ascomycota</taxon>
        <taxon>Pezizomycotina</taxon>
        <taxon>Eurotiomycetes</taxon>
        <taxon>Eurotiomycetidae</taxon>
        <taxon>Eurotiales</taxon>
        <taxon>Aspergillaceae</taxon>
        <taxon>Penicillium</taxon>
    </lineage>
</organism>
<accession>A0AAD6C6E6</accession>
<evidence type="ECO:0000313" key="1">
    <source>
        <dbReference type="EMBL" id="KAJ5453647.1"/>
    </source>
</evidence>
<reference evidence="1" key="2">
    <citation type="journal article" date="2023" name="IMA Fungus">
        <title>Comparative genomic study of the Penicillium genus elucidates a diverse pangenome and 15 lateral gene transfer events.</title>
        <authorList>
            <person name="Petersen C."/>
            <person name="Sorensen T."/>
            <person name="Nielsen M.R."/>
            <person name="Sondergaard T.E."/>
            <person name="Sorensen J.L."/>
            <person name="Fitzpatrick D.A."/>
            <person name="Frisvad J.C."/>
            <person name="Nielsen K.L."/>
        </authorList>
    </citation>
    <scope>NUCLEOTIDE SEQUENCE</scope>
    <source>
        <strain evidence="1">IBT 16125</strain>
    </source>
</reference>
<dbReference type="GeneID" id="81598228"/>
<reference evidence="1" key="1">
    <citation type="submission" date="2022-12" db="EMBL/GenBank/DDBJ databases">
        <authorList>
            <person name="Petersen C."/>
        </authorList>
    </citation>
    <scope>NUCLEOTIDE SEQUENCE</scope>
    <source>
        <strain evidence="1">IBT 16125</strain>
    </source>
</reference>
<protein>
    <submittedName>
        <fullName evidence="1">Uncharacterized protein</fullName>
    </submittedName>
</protein>
<dbReference type="AlphaFoldDB" id="A0AAD6C6E6"/>
<keyword evidence="2" id="KW-1185">Reference proteome</keyword>
<dbReference type="RefSeq" id="XP_056766603.1">
    <property type="nucleotide sequence ID" value="XM_056907985.1"/>
</dbReference>
<gene>
    <name evidence="1" type="ORF">N7458_004603</name>
</gene>